<comment type="caution">
    <text evidence="2">The sequence shown here is derived from an EMBL/GenBank/DDBJ whole genome shotgun (WGS) entry which is preliminary data.</text>
</comment>
<sequence>MKKVILSADSTCDLGQELKERYQVNYYPYHIILDGKDYMDNVDIAPDVIYEAYWTKKILPKTAAINVEEYKQYFKPWISEGYEVVHLNLGSALSSSYQNCCLAAKELGGIYPVDSCNLSSGMGHLVLDAAEMISQGMEASQISDTLKARTGNCHASFILDTLEFMHAGGRCSSVTALGANLLNLKPCIEVDNRSGAMGVGKKYRGNLEKVLVKYTKDKLAAYDNIRRNRIFITHSGIDDSYIELVRRTIQETMDFENIYVTRASCTISCHCGPNTLGILFETE</sequence>
<name>A0A949NA47_9FIRM</name>
<dbReference type="SUPFAM" id="SSF82549">
    <property type="entry name" value="DAK1/DegV-like"/>
    <property type="match status" value="1"/>
</dbReference>
<dbReference type="PANTHER" id="PTHR33434">
    <property type="entry name" value="DEGV DOMAIN-CONTAINING PROTEIN DR_1986-RELATED"/>
    <property type="match status" value="1"/>
</dbReference>
<gene>
    <name evidence="2" type="ORF">KTH89_05990</name>
</gene>
<dbReference type="InterPro" id="IPR050270">
    <property type="entry name" value="DegV_domain_contain"/>
</dbReference>
<evidence type="ECO:0000313" key="2">
    <source>
        <dbReference type="EMBL" id="MBU9736082.1"/>
    </source>
</evidence>
<dbReference type="GO" id="GO:0008289">
    <property type="term" value="F:lipid binding"/>
    <property type="evidence" value="ECO:0007669"/>
    <property type="project" value="UniProtKB-KW"/>
</dbReference>
<dbReference type="InterPro" id="IPR043168">
    <property type="entry name" value="DegV_C"/>
</dbReference>
<proteinExistence type="predicted"/>
<dbReference type="PROSITE" id="PS51482">
    <property type="entry name" value="DEGV"/>
    <property type="match status" value="1"/>
</dbReference>
<dbReference type="RefSeq" id="WP_238721037.1">
    <property type="nucleotide sequence ID" value="NZ_JAHQCW010000007.1"/>
</dbReference>
<dbReference type="Gene3D" id="3.30.1180.10">
    <property type="match status" value="1"/>
</dbReference>
<evidence type="ECO:0000313" key="3">
    <source>
        <dbReference type="Proteomes" id="UP000712157"/>
    </source>
</evidence>
<organism evidence="2 3">
    <name type="scientific">Diplocloster agilis</name>
    <dbReference type="NCBI Taxonomy" id="2850323"/>
    <lineage>
        <taxon>Bacteria</taxon>
        <taxon>Bacillati</taxon>
        <taxon>Bacillota</taxon>
        <taxon>Clostridia</taxon>
        <taxon>Lachnospirales</taxon>
        <taxon>Lachnospiraceae</taxon>
        <taxon>Diplocloster</taxon>
    </lineage>
</organism>
<keyword evidence="3" id="KW-1185">Reference proteome</keyword>
<dbReference type="Gene3D" id="3.40.50.10170">
    <property type="match status" value="1"/>
</dbReference>
<dbReference type="PANTHER" id="PTHR33434:SF2">
    <property type="entry name" value="FATTY ACID-BINDING PROTEIN TM_1468"/>
    <property type="match status" value="1"/>
</dbReference>
<accession>A0A949NA47</accession>
<evidence type="ECO:0000256" key="1">
    <source>
        <dbReference type="ARBA" id="ARBA00023121"/>
    </source>
</evidence>
<dbReference type="Proteomes" id="UP000712157">
    <property type="component" value="Unassembled WGS sequence"/>
</dbReference>
<protein>
    <submittedName>
        <fullName evidence="2">DegV family protein</fullName>
    </submittedName>
</protein>
<keyword evidence="1" id="KW-0446">Lipid-binding</keyword>
<dbReference type="InterPro" id="IPR003797">
    <property type="entry name" value="DegV"/>
</dbReference>
<reference evidence="2" key="1">
    <citation type="submission" date="2021-06" db="EMBL/GenBank/DDBJ databases">
        <title>Description of novel taxa of the family Lachnospiraceae.</title>
        <authorList>
            <person name="Chaplin A.V."/>
            <person name="Sokolova S.R."/>
            <person name="Pikina A.P."/>
            <person name="Korzhanova M."/>
            <person name="Belova V."/>
            <person name="Korostin D."/>
            <person name="Efimov B.A."/>
        </authorList>
    </citation>
    <scope>NUCLEOTIDE SEQUENCE</scope>
    <source>
        <strain evidence="2">ASD5720</strain>
    </source>
</reference>
<dbReference type="AlphaFoldDB" id="A0A949NA47"/>
<dbReference type="EMBL" id="JAHQCW010000007">
    <property type="protein sequence ID" value="MBU9736082.1"/>
    <property type="molecule type" value="Genomic_DNA"/>
</dbReference>
<dbReference type="Pfam" id="PF02645">
    <property type="entry name" value="DegV"/>
    <property type="match status" value="1"/>
</dbReference>
<dbReference type="NCBIfam" id="TIGR00762">
    <property type="entry name" value="DegV"/>
    <property type="match status" value="1"/>
</dbReference>